<comment type="caution">
    <text evidence="1">The sequence shown here is derived from an EMBL/GenBank/DDBJ whole genome shotgun (WGS) entry which is preliminary data.</text>
</comment>
<dbReference type="Proteomes" id="UP000305401">
    <property type="component" value="Unassembled WGS sequence"/>
</dbReference>
<evidence type="ECO:0000313" key="2">
    <source>
        <dbReference type="Proteomes" id="UP000305401"/>
    </source>
</evidence>
<reference evidence="1" key="1">
    <citation type="submission" date="2019-04" db="EMBL/GenBank/DDBJ databases">
        <title>Microbes associate with the intestines of laboratory mice.</title>
        <authorList>
            <person name="Navarre W."/>
            <person name="Wong E."/>
            <person name="Huang K.C."/>
            <person name="Tropini C."/>
            <person name="Ng K."/>
            <person name="Yu B."/>
        </authorList>
    </citation>
    <scope>NUCLEOTIDE SEQUENCE</scope>
    <source>
        <strain evidence="1">NM86_A22</strain>
    </source>
</reference>
<evidence type="ECO:0000313" key="1">
    <source>
        <dbReference type="EMBL" id="THG40334.1"/>
    </source>
</evidence>
<protein>
    <submittedName>
        <fullName evidence="1">Coproporphyrinogen III oxidase family protein</fullName>
    </submittedName>
</protein>
<organism evidence="1 2">
    <name type="scientific">Muribaculum caecicola</name>
    <dbReference type="NCBI Taxonomy" id="3038144"/>
    <lineage>
        <taxon>Bacteria</taxon>
        <taxon>Pseudomonadati</taxon>
        <taxon>Bacteroidota</taxon>
        <taxon>Bacteroidia</taxon>
        <taxon>Bacteroidales</taxon>
        <taxon>Muribaculaceae</taxon>
        <taxon>Muribaculum</taxon>
    </lineage>
</organism>
<sequence length="195" mass="21947">MAGIYIHIPFCHSKCYYCDFYSRPCKNGAETLAGQYIKALACEWQMRRNEISQPITTLYIGGGTPSAIPPELYGYILQFLPLENVTEFTVEANPEDVTPRWAATIKSLGVNRISMGVQSMIHTELESVGRRHTPADAVNAYLTLRSAGFDNISLDLIYGLPKQTPESWEYSLNKLLSLRPEHLSAYSLTYEEGTR</sequence>
<proteinExistence type="predicted"/>
<name>A0AC61S3C3_9BACT</name>
<gene>
    <name evidence="1" type="ORF">E5990_10985</name>
</gene>
<dbReference type="EMBL" id="SSTG01000233">
    <property type="protein sequence ID" value="THG40334.1"/>
    <property type="molecule type" value="Genomic_DNA"/>
</dbReference>
<keyword evidence="2" id="KW-1185">Reference proteome</keyword>
<feature type="non-terminal residue" evidence="1">
    <location>
        <position position="195"/>
    </location>
</feature>
<accession>A0AC61S3C3</accession>